<sequence length="253" mass="29110">MTIDERRNDTAKQYRNLLVQCKKCIDQYEKDMAQNMLHEKKISKRIYLAEHIGLSLAQADRYLTFLNKCIPQIQHLILDSFLPFSAVDYIGYKSTTQQKNIYHTLIEEDPVDGYIPRSRIIEIVQSEVSITTAEKGRKFVESVICQLTPDKGYRDAHINSKLTMDKKCDALAYTNSDQKVVFQFKYHADETLKEGSGAIEEVAEARKLYDADIAIAVTNTSFSPKARLKAKEKNVILWDGAYLKRTLRWDGCI</sequence>
<dbReference type="InterPro" id="IPR011335">
    <property type="entry name" value="Restrct_endonuc-II-like"/>
</dbReference>
<organism evidence="2 3">
    <name type="scientific">Mediterraneibacter gnavus</name>
    <name type="common">Ruminococcus gnavus</name>
    <dbReference type="NCBI Taxonomy" id="33038"/>
    <lineage>
        <taxon>Bacteria</taxon>
        <taxon>Bacillati</taxon>
        <taxon>Bacillota</taxon>
        <taxon>Clostridia</taxon>
        <taxon>Lachnospirales</taxon>
        <taxon>Lachnospiraceae</taxon>
        <taxon>Mediterraneibacter</taxon>
    </lineage>
</organism>
<gene>
    <name evidence="2" type="ORF">CDL18_02160</name>
</gene>
<dbReference type="InterPro" id="IPR007560">
    <property type="entry name" value="Restrct_endonuc_IV_Mrr"/>
</dbReference>
<evidence type="ECO:0000259" key="1">
    <source>
        <dbReference type="Pfam" id="PF04471"/>
    </source>
</evidence>
<protein>
    <recommendedName>
        <fullName evidence="1">Restriction endonuclease type IV Mrr domain-containing protein</fullName>
    </recommendedName>
</protein>
<dbReference type="PANTHER" id="PTHR30015:SF7">
    <property type="entry name" value="TYPE IV METHYL-DIRECTED RESTRICTION ENZYME ECOKMRR"/>
    <property type="match status" value="1"/>
</dbReference>
<dbReference type="AlphaFoldDB" id="A0A2N5NLK3"/>
<dbReference type="RefSeq" id="WP_101879086.1">
    <property type="nucleotide sequence ID" value="NZ_JBDGDJ010000027.1"/>
</dbReference>
<dbReference type="InterPro" id="IPR052906">
    <property type="entry name" value="Type_IV_Methyl-Rstrct_Enzyme"/>
</dbReference>
<feature type="domain" description="Restriction endonuclease type IV Mrr" evidence="1">
    <location>
        <begin position="139"/>
        <end position="245"/>
    </location>
</feature>
<dbReference type="EMBL" id="NIHM01000002">
    <property type="protein sequence ID" value="PLT57785.1"/>
    <property type="molecule type" value="Genomic_DNA"/>
</dbReference>
<proteinExistence type="predicted"/>
<dbReference type="Pfam" id="PF04471">
    <property type="entry name" value="Mrr_cat"/>
    <property type="match status" value="1"/>
</dbReference>
<evidence type="ECO:0000313" key="2">
    <source>
        <dbReference type="EMBL" id="PLT57785.1"/>
    </source>
</evidence>
<dbReference type="GO" id="GO:0015666">
    <property type="term" value="F:restriction endodeoxyribonuclease activity"/>
    <property type="evidence" value="ECO:0007669"/>
    <property type="project" value="TreeGrafter"/>
</dbReference>
<accession>A0A2N5NLK3</accession>
<name>A0A2N5NLK3_MEDGN</name>
<comment type="caution">
    <text evidence="2">The sequence shown here is derived from an EMBL/GenBank/DDBJ whole genome shotgun (WGS) entry which is preliminary data.</text>
</comment>
<dbReference type="Proteomes" id="UP000234849">
    <property type="component" value="Unassembled WGS sequence"/>
</dbReference>
<evidence type="ECO:0000313" key="3">
    <source>
        <dbReference type="Proteomes" id="UP000234849"/>
    </source>
</evidence>
<dbReference type="GO" id="GO:0009307">
    <property type="term" value="P:DNA restriction-modification system"/>
    <property type="evidence" value="ECO:0007669"/>
    <property type="project" value="InterPro"/>
</dbReference>
<dbReference type="SUPFAM" id="SSF52980">
    <property type="entry name" value="Restriction endonuclease-like"/>
    <property type="match status" value="1"/>
</dbReference>
<dbReference type="GO" id="GO:0003677">
    <property type="term" value="F:DNA binding"/>
    <property type="evidence" value="ECO:0007669"/>
    <property type="project" value="InterPro"/>
</dbReference>
<dbReference type="PANTHER" id="PTHR30015">
    <property type="entry name" value="MRR RESTRICTION SYSTEM PROTEIN"/>
    <property type="match status" value="1"/>
</dbReference>
<reference evidence="2 3" key="1">
    <citation type="journal article" date="2017" name="Genome Med.">
        <title>A novel Ruminococcus gnavus clade enriched in inflammatory bowel disease patients.</title>
        <authorList>
            <person name="Hall A.B."/>
            <person name="Yassour M."/>
            <person name="Sauk J."/>
            <person name="Garner A."/>
            <person name="Jiang X."/>
            <person name="Arthur T."/>
            <person name="Lagoudas G.K."/>
            <person name="Vatanen T."/>
            <person name="Fornelos N."/>
            <person name="Wilson R."/>
            <person name="Bertha M."/>
            <person name="Cohen M."/>
            <person name="Garber J."/>
            <person name="Khalili H."/>
            <person name="Gevers D."/>
            <person name="Ananthakrishnan A.N."/>
            <person name="Kugathasan S."/>
            <person name="Lander E.S."/>
            <person name="Blainey P."/>
            <person name="Vlamakis H."/>
            <person name="Xavier R.J."/>
            <person name="Huttenhower C."/>
        </authorList>
    </citation>
    <scope>NUCLEOTIDE SEQUENCE [LARGE SCALE GENOMIC DNA]</scope>
    <source>
        <strain evidence="2 3">RJX1118</strain>
    </source>
</reference>